<protein>
    <submittedName>
        <fullName evidence="2">Uncharacterized protein</fullName>
    </submittedName>
</protein>
<dbReference type="EMBL" id="MU006614">
    <property type="protein sequence ID" value="KAF2742139.1"/>
    <property type="molecule type" value="Genomic_DNA"/>
</dbReference>
<dbReference type="Proteomes" id="UP000799440">
    <property type="component" value="Unassembled WGS sequence"/>
</dbReference>
<feature type="compositionally biased region" description="Low complexity" evidence="1">
    <location>
        <begin position="37"/>
        <end position="49"/>
    </location>
</feature>
<feature type="region of interest" description="Disordered" evidence="1">
    <location>
        <begin position="37"/>
        <end position="64"/>
    </location>
</feature>
<evidence type="ECO:0000313" key="2">
    <source>
        <dbReference type="EMBL" id="KAF2742139.1"/>
    </source>
</evidence>
<name>A0A6A6UWK2_9PLEO</name>
<feature type="non-terminal residue" evidence="2">
    <location>
        <position position="313"/>
    </location>
</feature>
<reference evidence="2" key="1">
    <citation type="journal article" date="2020" name="Stud. Mycol.">
        <title>101 Dothideomycetes genomes: a test case for predicting lifestyles and emergence of pathogens.</title>
        <authorList>
            <person name="Haridas S."/>
            <person name="Albert R."/>
            <person name="Binder M."/>
            <person name="Bloem J."/>
            <person name="Labutti K."/>
            <person name="Salamov A."/>
            <person name="Andreopoulos B."/>
            <person name="Baker S."/>
            <person name="Barry K."/>
            <person name="Bills G."/>
            <person name="Bluhm B."/>
            <person name="Cannon C."/>
            <person name="Castanera R."/>
            <person name="Culley D."/>
            <person name="Daum C."/>
            <person name="Ezra D."/>
            <person name="Gonzalez J."/>
            <person name="Henrissat B."/>
            <person name="Kuo A."/>
            <person name="Liang C."/>
            <person name="Lipzen A."/>
            <person name="Lutzoni F."/>
            <person name="Magnuson J."/>
            <person name="Mondo S."/>
            <person name="Nolan M."/>
            <person name="Ohm R."/>
            <person name="Pangilinan J."/>
            <person name="Park H.-J."/>
            <person name="Ramirez L."/>
            <person name="Alfaro M."/>
            <person name="Sun H."/>
            <person name="Tritt A."/>
            <person name="Yoshinaga Y."/>
            <person name="Zwiers L.-H."/>
            <person name="Turgeon B."/>
            <person name="Goodwin S."/>
            <person name="Spatafora J."/>
            <person name="Crous P."/>
            <person name="Grigoriev I."/>
        </authorList>
    </citation>
    <scope>NUCLEOTIDE SEQUENCE</scope>
    <source>
        <strain evidence="2">CBS 119925</strain>
    </source>
</reference>
<sequence>MTRHFRPLTHLIHRPHRPGCPALHGLGIAQWSKSPLFPSSPLPHTSTTPQPAHHHPPSSNTTMPPLLHHLVTALTNTLAAYLDVAPPVLPDLRRCHYLNHTQEAHERARAATITALTVSIKFATTSSANSPDAQGAYTEEVNGEKMLLYLDTDPVDPLLTFPLRSFMVFHKKDVEFLHTILGHDLAIQLFQLLGWGAENPGSEVQTKVFDADTTIQPDMSRTLGPKHRHPATAGNTATCTTVSMPCEGWKPKQTAFDDPSAVVTPFSIAPELVLHLPTKRMYVRQTDGRVYEVLERREEEEGEGEWLVVERVD</sequence>
<organism evidence="2 3">
    <name type="scientific">Sporormia fimetaria CBS 119925</name>
    <dbReference type="NCBI Taxonomy" id="1340428"/>
    <lineage>
        <taxon>Eukaryota</taxon>
        <taxon>Fungi</taxon>
        <taxon>Dikarya</taxon>
        <taxon>Ascomycota</taxon>
        <taxon>Pezizomycotina</taxon>
        <taxon>Dothideomycetes</taxon>
        <taxon>Pleosporomycetidae</taxon>
        <taxon>Pleosporales</taxon>
        <taxon>Sporormiaceae</taxon>
        <taxon>Sporormia</taxon>
    </lineage>
</organism>
<gene>
    <name evidence="2" type="ORF">M011DRAFT_472461</name>
</gene>
<evidence type="ECO:0000313" key="3">
    <source>
        <dbReference type="Proteomes" id="UP000799440"/>
    </source>
</evidence>
<accession>A0A6A6UWK2</accession>
<proteinExistence type="predicted"/>
<dbReference type="AlphaFoldDB" id="A0A6A6UWK2"/>
<evidence type="ECO:0000256" key="1">
    <source>
        <dbReference type="SAM" id="MobiDB-lite"/>
    </source>
</evidence>
<keyword evidence="3" id="KW-1185">Reference proteome</keyword>